<evidence type="ECO:0000259" key="1">
    <source>
        <dbReference type="Pfam" id="PF13454"/>
    </source>
</evidence>
<reference evidence="2" key="2">
    <citation type="submission" date="2020-09" db="EMBL/GenBank/DDBJ databases">
        <authorList>
            <person name="Sun Q."/>
            <person name="Zhou Y."/>
        </authorList>
    </citation>
    <scope>NUCLEOTIDE SEQUENCE</scope>
    <source>
        <strain evidence="2">CGMCC 4.7398</strain>
    </source>
</reference>
<dbReference type="InterPro" id="IPR052189">
    <property type="entry name" value="L-asp_N-monooxygenase_NS-form"/>
</dbReference>
<keyword evidence="3" id="KW-1185">Reference proteome</keyword>
<proteinExistence type="predicted"/>
<dbReference type="EMBL" id="BNAS01000006">
    <property type="protein sequence ID" value="GHH77218.1"/>
    <property type="molecule type" value="Genomic_DNA"/>
</dbReference>
<dbReference type="Gene3D" id="3.50.50.60">
    <property type="entry name" value="FAD/NAD(P)-binding domain"/>
    <property type="match status" value="1"/>
</dbReference>
<dbReference type="Proteomes" id="UP000627369">
    <property type="component" value="Unassembled WGS sequence"/>
</dbReference>
<dbReference type="InterPro" id="IPR036188">
    <property type="entry name" value="FAD/NAD-bd_sf"/>
</dbReference>
<dbReference type="SUPFAM" id="SSF51905">
    <property type="entry name" value="FAD/NAD(P)-binding domain"/>
    <property type="match status" value="1"/>
</dbReference>
<gene>
    <name evidence="2" type="ORF">GCM10017772_37650</name>
</gene>
<name>A0A919KYB9_9MICO</name>
<evidence type="ECO:0000313" key="3">
    <source>
        <dbReference type="Proteomes" id="UP000627369"/>
    </source>
</evidence>
<sequence length="491" mass="51258">MPRTIAVVGGGAAGVILSAHLLRAAASSGRADGGVHVLLVDPAETPGRGLPYRTTDPRHTLNAVVARLSAFDDDPEHLLRWCASAGVPAEPGTFLQRADFGRYLTELLSSSPVPDGSSLRHVRGTVVDVEDGLGVGNGAGGAVGPGRGDGAGVTLTLADGGTLRADSAVLALGTPPPVRLPEYEPWGDRYVADPWSPDLDARAAGARRVLVVGTGLTTLDVVAHLHPLLPDARFTAVSRGGALPAAHAPDPLPPAVEVDLGAGGSGTGGYGHSSDDVRDEDGARRTLTLARALDHVRGRISAERAAGRDWRAVIDAVRPQVNPVWARLSAEERATFQREHARSWENVRHRMSHAMRTHVDQLVADGVLTVGTVASVRGGNEWDPRSFDLVVGATGLPPLTSPGWNPLVDALVARGLVRPHPLGTGLDLTPDAALVDAAGVGHPRLRAMGLARRGLEWECTSVPDLRRQAAQLADELLGAARRSLSAALPHP</sequence>
<reference evidence="2" key="1">
    <citation type="journal article" date="2014" name="Int. J. Syst. Evol. Microbiol.">
        <title>Complete genome sequence of Corynebacterium casei LMG S-19264T (=DSM 44701T), isolated from a smear-ripened cheese.</title>
        <authorList>
            <consortium name="US DOE Joint Genome Institute (JGI-PGF)"/>
            <person name="Walter F."/>
            <person name="Albersmeier A."/>
            <person name="Kalinowski J."/>
            <person name="Ruckert C."/>
        </authorList>
    </citation>
    <scope>NUCLEOTIDE SEQUENCE</scope>
    <source>
        <strain evidence="2">CGMCC 4.7398</strain>
    </source>
</reference>
<dbReference type="AlphaFoldDB" id="A0A919KYB9"/>
<dbReference type="InterPro" id="IPR038732">
    <property type="entry name" value="HpyO/CreE_NAD-binding"/>
</dbReference>
<accession>A0A919KYB9</accession>
<comment type="caution">
    <text evidence="2">The sequence shown here is derived from an EMBL/GenBank/DDBJ whole genome shotgun (WGS) entry which is preliminary data.</text>
</comment>
<dbReference type="Pfam" id="PF13454">
    <property type="entry name" value="NAD_binding_9"/>
    <property type="match status" value="1"/>
</dbReference>
<dbReference type="PANTHER" id="PTHR40254">
    <property type="entry name" value="BLR0577 PROTEIN"/>
    <property type="match status" value="1"/>
</dbReference>
<dbReference type="RefSeq" id="WP_189670834.1">
    <property type="nucleotide sequence ID" value="NZ_BNAS01000006.1"/>
</dbReference>
<protein>
    <recommendedName>
        <fullName evidence="1">FAD-dependent urate hydroxylase HpyO/Asp monooxygenase CreE-like FAD/NAD(P)-binding domain-containing protein</fullName>
    </recommendedName>
</protein>
<organism evidence="2 3">
    <name type="scientific">Promicromonospora soli</name>
    <dbReference type="NCBI Taxonomy" id="2035533"/>
    <lineage>
        <taxon>Bacteria</taxon>
        <taxon>Bacillati</taxon>
        <taxon>Actinomycetota</taxon>
        <taxon>Actinomycetes</taxon>
        <taxon>Micrococcales</taxon>
        <taxon>Promicromonosporaceae</taxon>
        <taxon>Promicromonospora</taxon>
    </lineage>
</organism>
<evidence type="ECO:0000313" key="2">
    <source>
        <dbReference type="EMBL" id="GHH77218.1"/>
    </source>
</evidence>
<feature type="domain" description="FAD-dependent urate hydroxylase HpyO/Asp monooxygenase CreE-like FAD/NAD(P)-binding" evidence="1">
    <location>
        <begin position="6"/>
        <end position="174"/>
    </location>
</feature>
<dbReference type="PANTHER" id="PTHR40254:SF1">
    <property type="entry name" value="BLR0577 PROTEIN"/>
    <property type="match status" value="1"/>
</dbReference>